<evidence type="ECO:0000256" key="4">
    <source>
        <dbReference type="ARBA" id="ARBA00023316"/>
    </source>
</evidence>
<evidence type="ECO:0000259" key="7">
    <source>
        <dbReference type="Pfam" id="PF00150"/>
    </source>
</evidence>
<evidence type="ECO:0000313" key="9">
    <source>
        <dbReference type="Proteomes" id="UP000094236"/>
    </source>
</evidence>
<evidence type="ECO:0000256" key="3">
    <source>
        <dbReference type="ARBA" id="ARBA00023295"/>
    </source>
</evidence>
<dbReference type="PANTHER" id="PTHR31297">
    <property type="entry name" value="GLUCAN ENDO-1,6-BETA-GLUCOSIDASE B"/>
    <property type="match status" value="1"/>
</dbReference>
<dbReference type="AlphaFoldDB" id="A0A1E4TY28"/>
<dbReference type="InterPro" id="IPR017853">
    <property type="entry name" value="GH"/>
</dbReference>
<dbReference type="OrthoDB" id="1887033at2759"/>
<proteinExistence type="inferred from homology"/>
<keyword evidence="6" id="KW-0732">Signal</keyword>
<reference evidence="9" key="1">
    <citation type="submission" date="2016-05" db="EMBL/GenBank/DDBJ databases">
        <title>Comparative genomics of biotechnologically important yeasts.</title>
        <authorList>
            <consortium name="DOE Joint Genome Institute"/>
            <person name="Riley R."/>
            <person name="Haridas S."/>
            <person name="Wolfe K.H."/>
            <person name="Lopes M.R."/>
            <person name="Hittinger C.T."/>
            <person name="Goker M."/>
            <person name="Salamov A."/>
            <person name="Wisecaver J."/>
            <person name="Long T.M."/>
            <person name="Aerts A.L."/>
            <person name="Barry K."/>
            <person name="Choi C."/>
            <person name="Clum A."/>
            <person name="Coughlan A.Y."/>
            <person name="Deshpande S."/>
            <person name="Douglass A.P."/>
            <person name="Hanson S.J."/>
            <person name="Klenk H.-P."/>
            <person name="Labutti K."/>
            <person name="Lapidus A."/>
            <person name="Lindquist E."/>
            <person name="Lipzen A."/>
            <person name="Meier-Kolthoff J.P."/>
            <person name="Ohm R.A."/>
            <person name="Otillar R.P."/>
            <person name="Pangilinan J."/>
            <person name="Peng Y."/>
            <person name="Rokas A."/>
            <person name="Rosa C.A."/>
            <person name="Scheuner C."/>
            <person name="Sibirny A.A."/>
            <person name="Slot J.C."/>
            <person name="Stielow J.B."/>
            <person name="Sun H."/>
            <person name="Kurtzman C.P."/>
            <person name="Blackwell M."/>
            <person name="Grigoriev I.V."/>
            <person name="Jeffries T.W."/>
        </authorList>
    </citation>
    <scope>NUCLEOTIDE SEQUENCE [LARGE SCALE GENOMIC DNA]</scope>
    <source>
        <strain evidence="9">NRRL Y-2460</strain>
    </source>
</reference>
<feature type="chain" id="PRO_5009163387" description="Glycoside hydrolase family 5 domain-containing protein" evidence="6">
    <location>
        <begin position="23"/>
        <end position="517"/>
    </location>
</feature>
<comment type="similarity">
    <text evidence="1 5">Belongs to the glycosyl hydrolase 5 (cellulase A) family.</text>
</comment>
<dbReference type="GO" id="GO:0071555">
    <property type="term" value="P:cell wall organization"/>
    <property type="evidence" value="ECO:0007669"/>
    <property type="project" value="UniProtKB-KW"/>
</dbReference>
<protein>
    <recommendedName>
        <fullName evidence="7">Glycoside hydrolase family 5 domain-containing protein</fullName>
    </recommendedName>
</protein>
<dbReference type="InterPro" id="IPR050386">
    <property type="entry name" value="Glycosyl_hydrolase_5"/>
</dbReference>
<dbReference type="EMBL" id="KV454012">
    <property type="protein sequence ID" value="ODV96670.1"/>
    <property type="molecule type" value="Genomic_DNA"/>
</dbReference>
<dbReference type="GO" id="GO:0005758">
    <property type="term" value="C:mitochondrial intermembrane space"/>
    <property type="evidence" value="ECO:0007669"/>
    <property type="project" value="EnsemblFungi"/>
</dbReference>
<dbReference type="GO" id="GO:0009251">
    <property type="term" value="P:glucan catabolic process"/>
    <property type="evidence" value="ECO:0007669"/>
    <property type="project" value="TreeGrafter"/>
</dbReference>
<evidence type="ECO:0000313" key="8">
    <source>
        <dbReference type="EMBL" id="ODV96670.1"/>
    </source>
</evidence>
<gene>
    <name evidence="8" type="ORF">PACTADRAFT_48493</name>
</gene>
<name>A0A1E4TY28_PACTA</name>
<dbReference type="FunFam" id="3.20.20.80:FF:000100">
    <property type="entry name" value="Glycoside hydrolase superfamily"/>
    <property type="match status" value="1"/>
</dbReference>
<dbReference type="PANTHER" id="PTHR31297:SF43">
    <property type="entry name" value="GLUCAN 1,3-BETA-GLUCOSIDASE 3"/>
    <property type="match status" value="1"/>
</dbReference>
<dbReference type="SUPFAM" id="SSF51445">
    <property type="entry name" value="(Trans)glycosidases"/>
    <property type="match status" value="1"/>
</dbReference>
<dbReference type="Pfam" id="PF00150">
    <property type="entry name" value="Cellulase"/>
    <property type="match status" value="1"/>
</dbReference>
<dbReference type="STRING" id="669874.A0A1E4TY28"/>
<evidence type="ECO:0000256" key="6">
    <source>
        <dbReference type="SAM" id="SignalP"/>
    </source>
</evidence>
<dbReference type="InterPro" id="IPR001547">
    <property type="entry name" value="Glyco_hydro_5"/>
</dbReference>
<dbReference type="Gene3D" id="3.20.20.80">
    <property type="entry name" value="Glycosidases"/>
    <property type="match status" value="1"/>
</dbReference>
<evidence type="ECO:0000256" key="1">
    <source>
        <dbReference type="ARBA" id="ARBA00005641"/>
    </source>
</evidence>
<organism evidence="8 9">
    <name type="scientific">Pachysolen tannophilus NRRL Y-2460</name>
    <dbReference type="NCBI Taxonomy" id="669874"/>
    <lineage>
        <taxon>Eukaryota</taxon>
        <taxon>Fungi</taxon>
        <taxon>Dikarya</taxon>
        <taxon>Ascomycota</taxon>
        <taxon>Saccharomycotina</taxon>
        <taxon>Pichiomycetes</taxon>
        <taxon>Pachysolenaceae</taxon>
        <taxon>Pachysolen</taxon>
    </lineage>
</organism>
<sequence>MEIPFVTFIVILCLILSDVTRMFDKLKVLNKSSGSIKVSAPAAPAGQAPTVKSIYQSRNNFGVNLGSVFVLEKFMYGDFFIDNSGAELDAISRHVEKKGIDKTRKLLEKHWGNYMSQKDWKYLASKGVQAVRIPIGYWGINGGEFAKNTNFAKISPVYQNCWKFYKQLIETAKNYKIGVLVDLHALPKGANTGDHSGEVLKNAGFWESSTAISIAIDAVTFIAHDVINYENVCGLQIVNESEFSNDGKHQKKYYTAAINAIRSVNADIPIVISDGWWPDQWVRWINDNSQNGDLGVIIDTHIYRCFADDDKKKSPEQIIEDLDKTVLKDLSGKADILIGEYSCVLDGDSWSKTNQNRAKLVQQYGQTEQRLFKQRAKCGSYFWTFKFQYGDGGEWGFVPMVESGSIPARQKQINLPSEDIFNNNLNQLSQGHENYWRDQNPNEKYEHWRYKEGFITAWCDSNEFAKFDASELGRVVAWTNARKAEHIKARGGGRFVWEWEAGFQAGLDSYRREAFGY</sequence>
<keyword evidence="2 5" id="KW-0378">Hydrolase</keyword>
<dbReference type="GO" id="GO:0046557">
    <property type="term" value="F:glucan endo-1,6-beta-glucosidase activity"/>
    <property type="evidence" value="ECO:0007669"/>
    <property type="project" value="TreeGrafter"/>
</dbReference>
<dbReference type="Proteomes" id="UP000094236">
    <property type="component" value="Unassembled WGS sequence"/>
</dbReference>
<feature type="domain" description="Glycoside hydrolase family 5" evidence="7">
    <location>
        <begin position="107"/>
        <end position="360"/>
    </location>
</feature>
<evidence type="ECO:0000256" key="5">
    <source>
        <dbReference type="RuleBase" id="RU361153"/>
    </source>
</evidence>
<keyword evidence="9" id="KW-1185">Reference proteome</keyword>
<accession>A0A1E4TY28</accession>
<dbReference type="GO" id="GO:0009986">
    <property type="term" value="C:cell surface"/>
    <property type="evidence" value="ECO:0007669"/>
    <property type="project" value="TreeGrafter"/>
</dbReference>
<keyword evidence="3 5" id="KW-0326">Glycosidase</keyword>
<keyword evidence="4" id="KW-0961">Cell wall biogenesis/degradation</keyword>
<dbReference type="GO" id="GO:0005576">
    <property type="term" value="C:extracellular region"/>
    <property type="evidence" value="ECO:0007669"/>
    <property type="project" value="TreeGrafter"/>
</dbReference>
<feature type="signal peptide" evidence="6">
    <location>
        <begin position="1"/>
        <end position="22"/>
    </location>
</feature>
<evidence type="ECO:0000256" key="2">
    <source>
        <dbReference type="ARBA" id="ARBA00022801"/>
    </source>
</evidence>